<organism evidence="3 4">
    <name type="scientific">Urechidicola vernalis</name>
    <dbReference type="NCBI Taxonomy" id="3075600"/>
    <lineage>
        <taxon>Bacteria</taxon>
        <taxon>Pseudomonadati</taxon>
        <taxon>Bacteroidota</taxon>
        <taxon>Flavobacteriia</taxon>
        <taxon>Flavobacteriales</taxon>
        <taxon>Flavobacteriaceae</taxon>
        <taxon>Urechidicola</taxon>
    </lineage>
</organism>
<accession>A0ABU2Y5H9</accession>
<dbReference type="Gene3D" id="2.60.120.1130">
    <property type="match status" value="1"/>
</dbReference>
<protein>
    <submittedName>
        <fullName evidence="3">DUF3857 domain-containing protein</fullName>
    </submittedName>
</protein>
<dbReference type="Pfam" id="PF01841">
    <property type="entry name" value="Transglut_core"/>
    <property type="match status" value="1"/>
</dbReference>
<evidence type="ECO:0000313" key="3">
    <source>
        <dbReference type="EMBL" id="MDT0552520.1"/>
    </source>
</evidence>
<dbReference type="RefSeq" id="WP_311592391.1">
    <property type="nucleotide sequence ID" value="NZ_JAVRHV010000001.1"/>
</dbReference>
<dbReference type="InterPro" id="IPR038765">
    <property type="entry name" value="Papain-like_cys_pep_sf"/>
</dbReference>
<feature type="domain" description="DUF3857" evidence="2">
    <location>
        <begin position="59"/>
        <end position="203"/>
    </location>
</feature>
<evidence type="ECO:0000259" key="2">
    <source>
        <dbReference type="Pfam" id="PF12969"/>
    </source>
</evidence>
<dbReference type="SUPFAM" id="SSF54001">
    <property type="entry name" value="Cysteine proteinases"/>
    <property type="match status" value="1"/>
</dbReference>
<name>A0ABU2Y5H9_9FLAO</name>
<dbReference type="InterPro" id="IPR024618">
    <property type="entry name" value="DUF3857"/>
</dbReference>
<reference evidence="3 4" key="1">
    <citation type="submission" date="2023-09" db="EMBL/GenBank/DDBJ databases">
        <authorList>
            <person name="Rey-Velasco X."/>
        </authorList>
    </citation>
    <scope>NUCLEOTIDE SEQUENCE [LARGE SCALE GENOMIC DNA]</scope>
    <source>
        <strain evidence="3 4">P050</strain>
    </source>
</reference>
<comment type="caution">
    <text evidence="3">The sequence shown here is derived from an EMBL/GenBank/DDBJ whole genome shotgun (WGS) entry which is preliminary data.</text>
</comment>
<dbReference type="Pfam" id="PF12969">
    <property type="entry name" value="DUF3857"/>
    <property type="match status" value="1"/>
</dbReference>
<evidence type="ECO:0000313" key="4">
    <source>
        <dbReference type="Proteomes" id="UP001252186"/>
    </source>
</evidence>
<dbReference type="Proteomes" id="UP001252186">
    <property type="component" value="Unassembled WGS sequence"/>
</dbReference>
<feature type="domain" description="Transglutaminase-like" evidence="1">
    <location>
        <begin position="267"/>
        <end position="339"/>
    </location>
</feature>
<gene>
    <name evidence="3" type="ORF">RM519_04620</name>
</gene>
<proteinExistence type="predicted"/>
<keyword evidence="4" id="KW-1185">Reference proteome</keyword>
<sequence length="629" mass="71775">MQKLLLFLLFLGPICWSQDVIDFENEDYYFIKRNHHLKINIEDDELKIANEVYENAKYNSSNALMFASEFIHFDSFTNIANLEAFTENPDTKSKIEVDHFETKDQFGGSVFFSDQQSINFIFPAVGKGAETTLSYTENIKDPHFLGAFRFGTYVPTKEATYTIEVPKGVEIGFKSFNLDAISIEFEKKELKKSTVYTWSAKNIGQFRKEAGSLSVLNYLPHIIPYIKSYKIKRKTTKVLGGLPDLYSWYASLVEQVDNGDLTDVYVIANSITENLNSDAEKAEAIFNWVQQNITYVAFEDGLGGFIPRGGENVYAKKYGDCKDMANLLYLMLNHVGIEAYHTWIGTRDRPYSYNEVPTPIVDNHMITIALINGETIFLDATDSYVPYGMPSSFTQGKEALVGKSKDNYTIVVVPIQEKEKSTTKVETSIQIENGIVQASSKRSLTGYDLIDFIVDVKRNKDDKSPSEFLSSKFIIGNNKATYSNIDLKDTAVNNSYTTSYDVEIENYVRSIGNKLIINPNLEKPLSNDKIDLETQKFGKEFKHKLNREYITTIAIPEGYELKSIPKNSADEQEKYGYSFQYSLEGNKLKVTQQIYINTIALQNEEFEVYNTFIKNLLKVYKKSILLEKK</sequence>
<dbReference type="Gene3D" id="2.60.40.3140">
    <property type="match status" value="1"/>
</dbReference>
<dbReference type="Gene3D" id="3.10.620.30">
    <property type="match status" value="1"/>
</dbReference>
<evidence type="ECO:0000259" key="1">
    <source>
        <dbReference type="Pfam" id="PF01841"/>
    </source>
</evidence>
<dbReference type="InterPro" id="IPR002931">
    <property type="entry name" value="Transglutaminase-like"/>
</dbReference>
<dbReference type="EMBL" id="JAVRHV010000001">
    <property type="protein sequence ID" value="MDT0552520.1"/>
    <property type="molecule type" value="Genomic_DNA"/>
</dbReference>